<gene>
    <name evidence="1" type="ORF">NM208_g541</name>
</gene>
<comment type="caution">
    <text evidence="1">The sequence shown here is derived from an EMBL/GenBank/DDBJ whole genome shotgun (WGS) entry which is preliminary data.</text>
</comment>
<protein>
    <submittedName>
        <fullName evidence="1">Uncharacterized protein</fullName>
    </submittedName>
</protein>
<sequence>MYSRSKPGEFNVFSDPEAARTVLRSGIPQRWIGLDCTLRVRLTMEDAQQLKKSSSSFAAFAGDATIAYIEHQAVRFPGRPKSDSIPMHDPLAVAVVSHPELCEYKDMAVSVITGDGEARGVMIADRLETPSPPAPNCRVAVDVDSEAFRSHFLTLIQQL</sequence>
<evidence type="ECO:0000313" key="2">
    <source>
        <dbReference type="Proteomes" id="UP001148629"/>
    </source>
</evidence>
<reference evidence="1" key="1">
    <citation type="submission" date="2022-08" db="EMBL/GenBank/DDBJ databases">
        <title>Genome Sequence of Fusarium decemcellulare.</title>
        <authorList>
            <person name="Buettner E."/>
        </authorList>
    </citation>
    <scope>NUCLEOTIDE SEQUENCE</scope>
    <source>
        <strain evidence="1">Babe19</strain>
    </source>
</reference>
<organism evidence="1 2">
    <name type="scientific">Fusarium decemcellulare</name>
    <dbReference type="NCBI Taxonomy" id="57161"/>
    <lineage>
        <taxon>Eukaryota</taxon>
        <taxon>Fungi</taxon>
        <taxon>Dikarya</taxon>
        <taxon>Ascomycota</taxon>
        <taxon>Pezizomycotina</taxon>
        <taxon>Sordariomycetes</taxon>
        <taxon>Hypocreomycetidae</taxon>
        <taxon>Hypocreales</taxon>
        <taxon>Nectriaceae</taxon>
        <taxon>Fusarium</taxon>
        <taxon>Fusarium decemcellulare species complex</taxon>
    </lineage>
</organism>
<dbReference type="Proteomes" id="UP001148629">
    <property type="component" value="Unassembled WGS sequence"/>
</dbReference>
<name>A0ACC1SZC6_9HYPO</name>
<keyword evidence="2" id="KW-1185">Reference proteome</keyword>
<dbReference type="EMBL" id="JANRMS010000025">
    <property type="protein sequence ID" value="KAJ3549346.1"/>
    <property type="molecule type" value="Genomic_DNA"/>
</dbReference>
<evidence type="ECO:0000313" key="1">
    <source>
        <dbReference type="EMBL" id="KAJ3549346.1"/>
    </source>
</evidence>
<accession>A0ACC1SZC6</accession>
<proteinExistence type="predicted"/>